<keyword evidence="4" id="KW-1185">Reference proteome</keyword>
<evidence type="ECO:0000256" key="1">
    <source>
        <dbReference type="ARBA" id="ARBA00022527"/>
    </source>
</evidence>
<dbReference type="Pfam" id="PF13581">
    <property type="entry name" value="HATPase_c_2"/>
    <property type="match status" value="1"/>
</dbReference>
<sequence>MKAVRLQIPADADYIDLVRNNLLGVATKLGFSFEEIEDMKVAVSEACSNAVLHGAKEETGGVIDVSFEFDTAGLVIRVVNYGVPFAYSDARKAASGIQGNHPSELRVGGLGIYLMEALMDEVEMSSDEQRTEVRLMKYRG</sequence>
<dbReference type="AlphaFoldDB" id="A0A3A6PCE5"/>
<dbReference type="RefSeq" id="WP_120112068.1">
    <property type="nucleotide sequence ID" value="NZ_QXQB01000003.1"/>
</dbReference>
<dbReference type="PANTHER" id="PTHR35526">
    <property type="entry name" value="ANTI-SIGMA-F FACTOR RSBW-RELATED"/>
    <property type="match status" value="1"/>
</dbReference>
<accession>A0A3A6PCE5</accession>
<dbReference type="EC" id="2.7.11.1" evidence="3"/>
<dbReference type="PANTHER" id="PTHR35526:SF3">
    <property type="entry name" value="ANTI-SIGMA-F FACTOR RSBW"/>
    <property type="match status" value="1"/>
</dbReference>
<gene>
    <name evidence="3" type="ORF">D3P09_16255</name>
</gene>
<dbReference type="InterPro" id="IPR003594">
    <property type="entry name" value="HATPase_dom"/>
</dbReference>
<dbReference type="CDD" id="cd16936">
    <property type="entry name" value="HATPase_RsbW-like"/>
    <property type="match status" value="1"/>
</dbReference>
<dbReference type="EMBL" id="QXQB01000003">
    <property type="protein sequence ID" value="RJX39052.1"/>
    <property type="molecule type" value="Genomic_DNA"/>
</dbReference>
<comment type="caution">
    <text evidence="3">The sequence shown here is derived from an EMBL/GenBank/DDBJ whole genome shotgun (WGS) entry which is preliminary data.</text>
</comment>
<dbReference type="SUPFAM" id="SSF55874">
    <property type="entry name" value="ATPase domain of HSP90 chaperone/DNA topoisomerase II/histidine kinase"/>
    <property type="match status" value="1"/>
</dbReference>
<evidence type="ECO:0000259" key="2">
    <source>
        <dbReference type="Pfam" id="PF13581"/>
    </source>
</evidence>
<organism evidence="3 4">
    <name type="scientific">Paenibacillus pinisoli</name>
    <dbReference type="NCBI Taxonomy" id="1276110"/>
    <lineage>
        <taxon>Bacteria</taxon>
        <taxon>Bacillati</taxon>
        <taxon>Bacillota</taxon>
        <taxon>Bacilli</taxon>
        <taxon>Bacillales</taxon>
        <taxon>Paenibacillaceae</taxon>
        <taxon>Paenibacillus</taxon>
    </lineage>
</organism>
<proteinExistence type="predicted"/>
<dbReference type="InterPro" id="IPR036890">
    <property type="entry name" value="HATPase_C_sf"/>
</dbReference>
<dbReference type="InterPro" id="IPR050267">
    <property type="entry name" value="Anti-sigma-factor_SerPK"/>
</dbReference>
<evidence type="ECO:0000313" key="4">
    <source>
        <dbReference type="Proteomes" id="UP000267798"/>
    </source>
</evidence>
<dbReference type="GO" id="GO:0004674">
    <property type="term" value="F:protein serine/threonine kinase activity"/>
    <property type="evidence" value="ECO:0007669"/>
    <property type="project" value="UniProtKB-KW"/>
</dbReference>
<keyword evidence="1" id="KW-0418">Kinase</keyword>
<dbReference type="Proteomes" id="UP000267798">
    <property type="component" value="Unassembled WGS sequence"/>
</dbReference>
<reference evidence="3 4" key="1">
    <citation type="submission" date="2018-09" db="EMBL/GenBank/DDBJ databases">
        <title>Paenibacillus aracenensis nov. sp. isolated from a cave in southern Spain.</title>
        <authorList>
            <person name="Jurado V."/>
            <person name="Gutierrez-Patricio S."/>
            <person name="Gonzalez-Pimentel J.L."/>
            <person name="Miller A.Z."/>
            <person name="Laiz L."/>
            <person name="Saiz-Jimenez C."/>
        </authorList>
    </citation>
    <scope>NUCLEOTIDE SEQUENCE [LARGE SCALE GENOMIC DNA]</scope>
    <source>
        <strain evidence="3 4">JCM 19203</strain>
    </source>
</reference>
<feature type="domain" description="Histidine kinase/HSP90-like ATPase" evidence="2">
    <location>
        <begin position="8"/>
        <end position="137"/>
    </location>
</feature>
<keyword evidence="1" id="KW-0723">Serine/threonine-protein kinase</keyword>
<protein>
    <submittedName>
        <fullName evidence="3">Anti-sigma B factor RsbW</fullName>
        <ecNumber evidence="3">2.7.11.1</ecNumber>
    </submittedName>
</protein>
<dbReference type="Gene3D" id="3.30.565.10">
    <property type="entry name" value="Histidine kinase-like ATPase, C-terminal domain"/>
    <property type="match status" value="1"/>
</dbReference>
<keyword evidence="3" id="KW-0808">Transferase</keyword>
<name>A0A3A6PCE5_9BACL</name>
<evidence type="ECO:0000313" key="3">
    <source>
        <dbReference type="EMBL" id="RJX39052.1"/>
    </source>
</evidence>
<dbReference type="OrthoDB" id="9798941at2"/>